<evidence type="ECO:0000256" key="4">
    <source>
        <dbReference type="ARBA" id="ARBA00022723"/>
    </source>
</evidence>
<dbReference type="Pfam" id="PF01471">
    <property type="entry name" value="PG_binding_1"/>
    <property type="match status" value="1"/>
</dbReference>
<evidence type="ECO:0000256" key="6">
    <source>
        <dbReference type="ARBA" id="ARBA00022801"/>
    </source>
</evidence>
<evidence type="ECO:0000256" key="7">
    <source>
        <dbReference type="ARBA" id="ARBA00022833"/>
    </source>
</evidence>
<dbReference type="RefSeq" id="XP_014671783.1">
    <property type="nucleotide sequence ID" value="XM_014816297.1"/>
</dbReference>
<comment type="similarity">
    <text evidence="2">Belongs to the peptidase M10A family.</text>
</comment>
<dbReference type="Gene3D" id="3.40.390.10">
    <property type="entry name" value="Collagenase (Catalytic Domain)"/>
    <property type="match status" value="1"/>
</dbReference>
<dbReference type="Pfam" id="PF00413">
    <property type="entry name" value="Peptidase_M10"/>
    <property type="match status" value="1"/>
</dbReference>
<dbReference type="PRINTS" id="PR00138">
    <property type="entry name" value="MATRIXIN"/>
</dbReference>
<dbReference type="InterPro" id="IPR036365">
    <property type="entry name" value="PGBD-like_sf"/>
</dbReference>
<dbReference type="InterPro" id="IPR006026">
    <property type="entry name" value="Peptidase_Metallo"/>
</dbReference>
<evidence type="ECO:0000313" key="11">
    <source>
        <dbReference type="RefSeq" id="XP_014671783.1"/>
    </source>
</evidence>
<dbReference type="GeneID" id="106812420"/>
<keyword evidence="10" id="KW-1185">Reference proteome</keyword>
<accession>A0ABM1EHW2</accession>
<dbReference type="InterPro" id="IPR024079">
    <property type="entry name" value="MetalloPept_cat_dom_sf"/>
</dbReference>
<sequence>MAAPVPGASGYVTSGNANVASRVDAEKYLESYGYLKPGQKVTDRDFTEALRMFQKKSGLPESNELDKETMHQMNLIRCGVKDVEDESDVRGPAPPGVTAIGARVSSPIALDDDSYLRRWWYQCNLTFALTKGTHHRSDEEHMNMIESALKQWEDALREGARPHPDGVTSALTFTALPPAEAHNAELQFSFEPREHRDGNAFDGPFGVLAHAFYPYVSGKLIGKIHFDGDENWAPNKLIGRTFYYVTLHELGHSLGLNHSDLPSSIMYPFVRSGLESNVALMEEDKQRIRDLYPTRLCDLFNNARGNHQADPRQRRRGR</sequence>
<dbReference type="InterPro" id="IPR001818">
    <property type="entry name" value="Pept_M10_metallopeptidase"/>
</dbReference>
<keyword evidence="3" id="KW-0645">Protease</keyword>
<organism evidence="10 11">
    <name type="scientific">Priapulus caudatus</name>
    <name type="common">Priapulid worm</name>
    <dbReference type="NCBI Taxonomy" id="37621"/>
    <lineage>
        <taxon>Eukaryota</taxon>
        <taxon>Metazoa</taxon>
        <taxon>Ecdysozoa</taxon>
        <taxon>Scalidophora</taxon>
        <taxon>Priapulida</taxon>
        <taxon>Priapulimorpha</taxon>
        <taxon>Priapulimorphida</taxon>
        <taxon>Priapulidae</taxon>
        <taxon>Priapulus</taxon>
    </lineage>
</organism>
<keyword evidence="4" id="KW-0479">Metal-binding</keyword>
<dbReference type="SMART" id="SM00235">
    <property type="entry name" value="ZnMc"/>
    <property type="match status" value="1"/>
</dbReference>
<evidence type="ECO:0000256" key="1">
    <source>
        <dbReference type="ARBA" id="ARBA00001947"/>
    </source>
</evidence>
<keyword evidence="8" id="KW-0482">Metalloprotease</keyword>
<keyword evidence="6" id="KW-0378">Hydrolase</keyword>
<comment type="cofactor">
    <cofactor evidence="1">
        <name>Zn(2+)</name>
        <dbReference type="ChEBI" id="CHEBI:29105"/>
    </cofactor>
</comment>
<dbReference type="SUPFAM" id="SSF47090">
    <property type="entry name" value="PGBD-like"/>
    <property type="match status" value="1"/>
</dbReference>
<keyword evidence="5" id="KW-0732">Signal</keyword>
<dbReference type="PANTHER" id="PTHR10201">
    <property type="entry name" value="MATRIX METALLOPROTEINASE"/>
    <property type="match status" value="1"/>
</dbReference>
<feature type="domain" description="Peptidase metallopeptidase" evidence="9">
    <location>
        <begin position="115"/>
        <end position="294"/>
    </location>
</feature>
<gene>
    <name evidence="11" type="primary">LOC106812420</name>
</gene>
<evidence type="ECO:0000256" key="3">
    <source>
        <dbReference type="ARBA" id="ARBA00022670"/>
    </source>
</evidence>
<dbReference type="PIRSF" id="PIRSF001191">
    <property type="entry name" value="Peptidase_M10A_matrix"/>
    <property type="match status" value="1"/>
</dbReference>
<reference evidence="11" key="1">
    <citation type="submission" date="2025-08" db="UniProtKB">
        <authorList>
            <consortium name="RefSeq"/>
        </authorList>
    </citation>
    <scope>IDENTIFICATION</scope>
</reference>
<evidence type="ECO:0000313" key="10">
    <source>
        <dbReference type="Proteomes" id="UP000695022"/>
    </source>
</evidence>
<keyword evidence="7" id="KW-0862">Zinc</keyword>
<dbReference type="SUPFAM" id="SSF55486">
    <property type="entry name" value="Metalloproteases ('zincins'), catalytic domain"/>
    <property type="match status" value="1"/>
</dbReference>
<proteinExistence type="inferred from homology"/>
<dbReference type="InterPro" id="IPR021190">
    <property type="entry name" value="Pept_M10A"/>
</dbReference>
<protein>
    <submittedName>
        <fullName evidence="11">Matrix metalloproteinase-28-like</fullName>
    </submittedName>
</protein>
<dbReference type="InterPro" id="IPR002477">
    <property type="entry name" value="Peptidoglycan-bd-like"/>
</dbReference>
<evidence type="ECO:0000256" key="8">
    <source>
        <dbReference type="ARBA" id="ARBA00023049"/>
    </source>
</evidence>
<evidence type="ECO:0000256" key="2">
    <source>
        <dbReference type="ARBA" id="ARBA00010370"/>
    </source>
</evidence>
<name>A0ABM1EHW2_PRICU</name>
<evidence type="ECO:0000256" key="5">
    <source>
        <dbReference type="ARBA" id="ARBA00022729"/>
    </source>
</evidence>
<dbReference type="PANTHER" id="PTHR10201:SF291">
    <property type="entry name" value="MATRIX METALLOPROTEINASE 1, ISOFORM C-RELATED"/>
    <property type="match status" value="1"/>
</dbReference>
<evidence type="ECO:0000259" key="9">
    <source>
        <dbReference type="SMART" id="SM00235"/>
    </source>
</evidence>
<dbReference type="Proteomes" id="UP000695022">
    <property type="component" value="Unplaced"/>
</dbReference>